<evidence type="ECO:0008006" key="4">
    <source>
        <dbReference type="Google" id="ProtNLM"/>
    </source>
</evidence>
<protein>
    <recommendedName>
        <fullName evidence="4">MspA protein</fullName>
    </recommendedName>
</protein>
<dbReference type="KEGG" id="mhev:MHEL_05940"/>
<dbReference type="Gene3D" id="2.10.300.10">
    <property type="entry name" value="Porin MspA ribbon domain"/>
    <property type="match status" value="1"/>
</dbReference>
<evidence type="ECO:0000313" key="2">
    <source>
        <dbReference type="EMBL" id="BBY62351.1"/>
    </source>
</evidence>
<dbReference type="Pfam" id="PF09203">
    <property type="entry name" value="MspA"/>
    <property type="match status" value="1"/>
</dbReference>
<dbReference type="Proteomes" id="UP000467148">
    <property type="component" value="Chromosome"/>
</dbReference>
<sequence>MLIPMGATPLALADPADPAAPPVIDAGAPPPDNGVVASEVPGIAKTPDGRTLTVLAKDETQLPVAPLTTSLSSRDWVVGGTFTGTTTGSVAGGSLEAGYQIGCGVEMDKIKLNGSIGATLGNGSLTTTGVSLPGSISFPIQGQVEVEPRPGTITNVVVDKKSFKGTSSRITLKDIHIKVDNCVGASSLRSYAVLTSSGTDADDIVAYYGVTKVF</sequence>
<accession>A0A7I7T1G3</accession>
<gene>
    <name evidence="2" type="ORF">MHEL_05940</name>
</gene>
<organism evidence="2 3">
    <name type="scientific">Mycolicibacterium helvum</name>
    <dbReference type="NCBI Taxonomy" id="1534349"/>
    <lineage>
        <taxon>Bacteria</taxon>
        <taxon>Bacillati</taxon>
        <taxon>Actinomycetota</taxon>
        <taxon>Actinomycetes</taxon>
        <taxon>Mycobacteriales</taxon>
        <taxon>Mycobacteriaceae</taxon>
        <taxon>Mycolicibacterium</taxon>
    </lineage>
</organism>
<dbReference type="InterPro" id="IPR036435">
    <property type="entry name" value="Leukocidin/porin_MspA_sf"/>
</dbReference>
<dbReference type="SUPFAM" id="SSF56959">
    <property type="entry name" value="Leukocidin-like"/>
    <property type="match status" value="1"/>
</dbReference>
<dbReference type="InterPro" id="IPR015286">
    <property type="entry name" value="Porin_fam_mycobact-type"/>
</dbReference>
<dbReference type="AlphaFoldDB" id="A0A7I7T1G3"/>
<keyword evidence="1" id="KW-0732">Signal</keyword>
<keyword evidence="3" id="KW-1185">Reference proteome</keyword>
<dbReference type="EMBL" id="AP022596">
    <property type="protein sequence ID" value="BBY62351.1"/>
    <property type="molecule type" value="Genomic_DNA"/>
</dbReference>
<proteinExistence type="predicted"/>
<reference evidence="2 3" key="1">
    <citation type="journal article" date="2019" name="Emerg. Microbes Infect.">
        <title>Comprehensive subspecies identification of 175 nontuberculous mycobacteria species based on 7547 genomic profiles.</title>
        <authorList>
            <person name="Matsumoto Y."/>
            <person name="Kinjo T."/>
            <person name="Motooka D."/>
            <person name="Nabeya D."/>
            <person name="Jung N."/>
            <person name="Uechi K."/>
            <person name="Horii T."/>
            <person name="Iida T."/>
            <person name="Fujita J."/>
            <person name="Nakamura S."/>
        </authorList>
    </citation>
    <scope>NUCLEOTIDE SEQUENCE [LARGE SCALE GENOMIC DNA]</scope>
    <source>
        <strain evidence="2 3">JCM 30396</strain>
    </source>
</reference>
<evidence type="ECO:0000313" key="3">
    <source>
        <dbReference type="Proteomes" id="UP000467148"/>
    </source>
</evidence>
<evidence type="ECO:0000256" key="1">
    <source>
        <dbReference type="ARBA" id="ARBA00022729"/>
    </source>
</evidence>
<dbReference type="Gene3D" id="2.60.40.1650">
    <property type="entry name" value="Porin MspA (Ig-like beta-sandwich domain)"/>
    <property type="match status" value="1"/>
</dbReference>
<name>A0A7I7T1G3_9MYCO</name>